<comment type="subcellular location">
    <subcellularLocation>
        <location evidence="1">Membrane</location>
        <topology evidence="1">Multi-pass membrane protein</topology>
    </subcellularLocation>
</comment>
<dbReference type="PANTHER" id="PTHR22950:SF458">
    <property type="entry name" value="SODIUM-COUPLED NEUTRAL AMINO ACID TRANSPORTER 11-RELATED"/>
    <property type="match status" value="1"/>
</dbReference>
<feature type="transmembrane region" description="Helical" evidence="8">
    <location>
        <begin position="46"/>
        <end position="65"/>
    </location>
</feature>
<dbReference type="Pfam" id="PF01490">
    <property type="entry name" value="Aa_trans"/>
    <property type="match status" value="1"/>
</dbReference>
<evidence type="ECO:0000256" key="8">
    <source>
        <dbReference type="SAM" id="Phobius"/>
    </source>
</evidence>
<dbReference type="EMBL" id="JAIXMP010000010">
    <property type="protein sequence ID" value="KAI9266781.1"/>
    <property type="molecule type" value="Genomic_DNA"/>
</dbReference>
<comment type="caution">
    <text evidence="10">The sequence shown here is derived from an EMBL/GenBank/DDBJ whole genome shotgun (WGS) entry which is preliminary data.</text>
</comment>
<evidence type="ECO:0000256" key="1">
    <source>
        <dbReference type="ARBA" id="ARBA00004141"/>
    </source>
</evidence>
<sequence>MHSQPPFHSYDSIPHHHHQQQQDLDLLQSDQPGYGTRNIVEVSFNMVNATVGAGVIGLPLALLLAGFINGILLSIMVALLTFAAVYGMILAGQRVGVYKFAALGEHVMGRFGFHTLNLMLFIQSAGSVVSYFILVADTLPILLKLYLPDEYRYLSNRTLVTVMIAIFVIFPLNIPRSIGALASWSTLSVLLLPVMILSVLIRAPAYSTMHDAPLTMWGTDPVSAIGIMSFALVCSQVAFNNYLSQRNQSSTAWGCTTGLSTFISWTVSITFAIIGYLCFGKDVESNIFANFPENDNVINIGRLSLGLSMVLTVPMAFYPARDAVQKSLGFETAEKQPTTFQHYGVTIVLFVVFLFFGITVRSLGKVYSVVGGFASAYLAYMMPAMAYIGAFHPNWLPWNNHSYFLGFFGCSKSADLVQQQEGEEEEHQQDSIAQQQSLLIKDDETAIIVLPKRKLWLDLSSIILLGFGSIVMVFTAMKAFD</sequence>
<feature type="transmembrane region" description="Helical" evidence="8">
    <location>
        <begin position="340"/>
        <end position="360"/>
    </location>
</feature>
<feature type="transmembrane region" description="Helical" evidence="8">
    <location>
        <begin position="455"/>
        <end position="477"/>
    </location>
</feature>
<keyword evidence="4 8" id="KW-0812">Transmembrane</keyword>
<accession>A0AAD5PFH1</accession>
<feature type="transmembrane region" description="Helical" evidence="8">
    <location>
        <begin position="366"/>
        <end position="388"/>
    </location>
</feature>
<protein>
    <submittedName>
        <fullName evidence="10">Transmembrane amino acid transporter protein-domain-containing protein</fullName>
    </submittedName>
</protein>
<dbReference type="Proteomes" id="UP001209540">
    <property type="component" value="Unassembled WGS sequence"/>
</dbReference>
<keyword evidence="11" id="KW-1185">Reference proteome</keyword>
<feature type="transmembrane region" description="Helical" evidence="8">
    <location>
        <begin position="221"/>
        <end position="239"/>
    </location>
</feature>
<feature type="transmembrane region" description="Helical" evidence="8">
    <location>
        <begin position="181"/>
        <end position="201"/>
    </location>
</feature>
<keyword evidence="6 8" id="KW-1133">Transmembrane helix</keyword>
<dbReference type="InterPro" id="IPR013057">
    <property type="entry name" value="AA_transpt_TM"/>
</dbReference>
<dbReference type="PANTHER" id="PTHR22950">
    <property type="entry name" value="AMINO ACID TRANSPORTER"/>
    <property type="match status" value="1"/>
</dbReference>
<name>A0AAD5PFH1_9FUNG</name>
<gene>
    <name evidence="10" type="ORF">BDA99DRAFT_506674</name>
</gene>
<evidence type="ECO:0000256" key="5">
    <source>
        <dbReference type="ARBA" id="ARBA00022970"/>
    </source>
</evidence>
<comment type="similarity">
    <text evidence="2">Belongs to the amino acid/polyamine transporter 2 family.</text>
</comment>
<evidence type="ECO:0000313" key="11">
    <source>
        <dbReference type="Proteomes" id="UP001209540"/>
    </source>
</evidence>
<feature type="domain" description="Amino acid transporter transmembrane" evidence="9">
    <location>
        <begin position="38"/>
        <end position="401"/>
    </location>
</feature>
<dbReference type="AlphaFoldDB" id="A0AAD5PFH1"/>
<feature type="transmembrane region" description="Helical" evidence="8">
    <location>
        <begin position="71"/>
        <end position="91"/>
    </location>
</feature>
<organism evidence="10 11">
    <name type="scientific">Phascolomyces articulosus</name>
    <dbReference type="NCBI Taxonomy" id="60185"/>
    <lineage>
        <taxon>Eukaryota</taxon>
        <taxon>Fungi</taxon>
        <taxon>Fungi incertae sedis</taxon>
        <taxon>Mucoromycota</taxon>
        <taxon>Mucoromycotina</taxon>
        <taxon>Mucoromycetes</taxon>
        <taxon>Mucorales</taxon>
        <taxon>Lichtheimiaceae</taxon>
        <taxon>Phascolomyces</taxon>
    </lineage>
</organism>
<keyword evidence="5" id="KW-0029">Amino-acid transport</keyword>
<reference evidence="10" key="2">
    <citation type="submission" date="2023-02" db="EMBL/GenBank/DDBJ databases">
        <authorList>
            <consortium name="DOE Joint Genome Institute"/>
            <person name="Mondo S.J."/>
            <person name="Chang Y."/>
            <person name="Wang Y."/>
            <person name="Ahrendt S."/>
            <person name="Andreopoulos W."/>
            <person name="Barry K."/>
            <person name="Beard J."/>
            <person name="Benny G.L."/>
            <person name="Blankenship S."/>
            <person name="Bonito G."/>
            <person name="Cuomo C."/>
            <person name="Desiro A."/>
            <person name="Gervers K.A."/>
            <person name="Hundley H."/>
            <person name="Kuo A."/>
            <person name="LaButti K."/>
            <person name="Lang B.F."/>
            <person name="Lipzen A."/>
            <person name="O'Donnell K."/>
            <person name="Pangilinan J."/>
            <person name="Reynolds N."/>
            <person name="Sandor L."/>
            <person name="Smith M.W."/>
            <person name="Tsang A."/>
            <person name="Grigoriev I.V."/>
            <person name="Stajich J.E."/>
            <person name="Spatafora J.W."/>
        </authorList>
    </citation>
    <scope>NUCLEOTIDE SEQUENCE</scope>
    <source>
        <strain evidence="10">RSA 2281</strain>
    </source>
</reference>
<evidence type="ECO:0000256" key="7">
    <source>
        <dbReference type="ARBA" id="ARBA00023136"/>
    </source>
</evidence>
<dbReference type="GO" id="GO:0015179">
    <property type="term" value="F:L-amino acid transmembrane transporter activity"/>
    <property type="evidence" value="ECO:0007669"/>
    <property type="project" value="TreeGrafter"/>
</dbReference>
<evidence type="ECO:0000256" key="6">
    <source>
        <dbReference type="ARBA" id="ARBA00022989"/>
    </source>
</evidence>
<dbReference type="GO" id="GO:0016020">
    <property type="term" value="C:membrane"/>
    <property type="evidence" value="ECO:0007669"/>
    <property type="project" value="UniProtKB-SubCell"/>
</dbReference>
<proteinExistence type="inferred from homology"/>
<evidence type="ECO:0000256" key="3">
    <source>
        <dbReference type="ARBA" id="ARBA00022448"/>
    </source>
</evidence>
<keyword evidence="7 8" id="KW-0472">Membrane</keyword>
<evidence type="ECO:0000259" key="9">
    <source>
        <dbReference type="Pfam" id="PF01490"/>
    </source>
</evidence>
<keyword evidence="3" id="KW-0813">Transport</keyword>
<feature type="transmembrane region" description="Helical" evidence="8">
    <location>
        <begin position="154"/>
        <end position="174"/>
    </location>
</feature>
<evidence type="ECO:0000256" key="2">
    <source>
        <dbReference type="ARBA" id="ARBA00008066"/>
    </source>
</evidence>
<evidence type="ECO:0000313" key="10">
    <source>
        <dbReference type="EMBL" id="KAI9266781.1"/>
    </source>
</evidence>
<evidence type="ECO:0000256" key="4">
    <source>
        <dbReference type="ARBA" id="ARBA00022692"/>
    </source>
</evidence>
<feature type="transmembrane region" description="Helical" evidence="8">
    <location>
        <begin position="111"/>
        <end position="134"/>
    </location>
</feature>
<feature type="transmembrane region" description="Helical" evidence="8">
    <location>
        <begin position="297"/>
        <end position="319"/>
    </location>
</feature>
<reference evidence="10" key="1">
    <citation type="journal article" date="2022" name="IScience">
        <title>Evolution of zygomycete secretomes and the origins of terrestrial fungal ecologies.</title>
        <authorList>
            <person name="Chang Y."/>
            <person name="Wang Y."/>
            <person name="Mondo S."/>
            <person name="Ahrendt S."/>
            <person name="Andreopoulos W."/>
            <person name="Barry K."/>
            <person name="Beard J."/>
            <person name="Benny G.L."/>
            <person name="Blankenship S."/>
            <person name="Bonito G."/>
            <person name="Cuomo C."/>
            <person name="Desiro A."/>
            <person name="Gervers K.A."/>
            <person name="Hundley H."/>
            <person name="Kuo A."/>
            <person name="LaButti K."/>
            <person name="Lang B.F."/>
            <person name="Lipzen A."/>
            <person name="O'Donnell K."/>
            <person name="Pangilinan J."/>
            <person name="Reynolds N."/>
            <person name="Sandor L."/>
            <person name="Smith M.E."/>
            <person name="Tsang A."/>
            <person name="Grigoriev I.V."/>
            <person name="Stajich J.E."/>
            <person name="Spatafora J.W."/>
        </authorList>
    </citation>
    <scope>NUCLEOTIDE SEQUENCE</scope>
    <source>
        <strain evidence="10">RSA 2281</strain>
    </source>
</reference>
<feature type="transmembrane region" description="Helical" evidence="8">
    <location>
        <begin position="251"/>
        <end position="277"/>
    </location>
</feature>